<proteinExistence type="predicted"/>
<dbReference type="AlphaFoldDB" id="A0A078ARZ7"/>
<dbReference type="InParanoid" id="A0A078ARZ7"/>
<sequence>MKRGYNTSNPYNIHSYMNQVGNAELVSFRNEKITMNQSQIYNNPKYQYLLNRMKKKHYSSDRKQTPGAHDFNISEERYFQLNGQRAKLIDNSFLPMMMQYNYAYNIFQNNQINDELQLSEATFTPLANKYPTKVYIKENSKLSPQLGKSRVQKQLEPFTTSSNINQTQTQSFSGQTNIIMPNANHSNNMNRTYGSLIDKQKSQSVVQQATTQLNNHRDISQIILLDDIKSSGGIRSNLSFITANSPQQLSKNASTMMHLQPKLDQSAINIINQNSGSKLQRQIITSKFNNHENRSGVYNLKDMQKVKPSNSGVRKASIYEQKSKLEDFIKIQDLQLRATSIKKEFLSPISNQMPIQILSNYKRQVLPLNKALKKNIVNNDYSNNPCHEVKHLNLDLRSPLQISQILSGKKNDSEYLIRDKHNRRNSEMASNDQQGEDTSTVFHHGGMHQDSAKNSLQHLKMSFNIEINDKELESKNDDFTEKSRMIESQNIDLTGKAGNQHYNNSNFMSQINNNNLDLIDENIQLGEMQFLDNKLTCTEVKKLDKAADNLINKIDDDKYFKEIRQICLRHGLKSYKDKKFIRSSKDVKFTFRNSKQGNKSIY</sequence>
<evidence type="ECO:0000313" key="1">
    <source>
        <dbReference type="EMBL" id="CDW83972.1"/>
    </source>
</evidence>
<dbReference type="EMBL" id="CCKQ01012359">
    <property type="protein sequence ID" value="CDW83972.1"/>
    <property type="molecule type" value="Genomic_DNA"/>
</dbReference>
<accession>A0A078ARZ7</accession>
<evidence type="ECO:0000313" key="2">
    <source>
        <dbReference type="Proteomes" id="UP000039865"/>
    </source>
</evidence>
<keyword evidence="2" id="KW-1185">Reference proteome</keyword>
<gene>
    <name evidence="1" type="primary">Contig10365.g11062</name>
    <name evidence="1" type="ORF">STYLEM_13027</name>
</gene>
<reference evidence="1 2" key="1">
    <citation type="submission" date="2014-06" db="EMBL/GenBank/DDBJ databases">
        <authorList>
            <person name="Swart Estienne"/>
        </authorList>
    </citation>
    <scope>NUCLEOTIDE SEQUENCE [LARGE SCALE GENOMIC DNA]</scope>
    <source>
        <strain evidence="1 2">130c</strain>
    </source>
</reference>
<organism evidence="1 2">
    <name type="scientific">Stylonychia lemnae</name>
    <name type="common">Ciliate</name>
    <dbReference type="NCBI Taxonomy" id="5949"/>
    <lineage>
        <taxon>Eukaryota</taxon>
        <taxon>Sar</taxon>
        <taxon>Alveolata</taxon>
        <taxon>Ciliophora</taxon>
        <taxon>Intramacronucleata</taxon>
        <taxon>Spirotrichea</taxon>
        <taxon>Stichotrichia</taxon>
        <taxon>Sporadotrichida</taxon>
        <taxon>Oxytrichidae</taxon>
        <taxon>Stylonychinae</taxon>
        <taxon>Stylonychia</taxon>
    </lineage>
</organism>
<name>A0A078ARZ7_STYLE</name>
<dbReference type="Proteomes" id="UP000039865">
    <property type="component" value="Unassembled WGS sequence"/>
</dbReference>
<protein>
    <submittedName>
        <fullName evidence="1">Uncharacterized protein</fullName>
    </submittedName>
</protein>